<keyword evidence="11" id="KW-1185">Reference proteome</keyword>
<keyword evidence="3" id="KW-0597">Phosphoprotein</keyword>
<reference evidence="10 11" key="1">
    <citation type="submission" date="2019-03" db="EMBL/GenBank/DDBJ databases">
        <title>Genomic Encyclopedia of Type Strains, Phase IV (KMG-IV): sequencing the most valuable type-strain genomes for metagenomic binning, comparative biology and taxonomic classification.</title>
        <authorList>
            <person name="Goeker M."/>
        </authorList>
    </citation>
    <scope>NUCLEOTIDE SEQUENCE [LARGE SCALE GENOMIC DNA]</scope>
    <source>
        <strain evidence="10 11">DSM 23802</strain>
    </source>
</reference>
<dbReference type="GO" id="GO:0000155">
    <property type="term" value="F:phosphorelay sensor kinase activity"/>
    <property type="evidence" value="ECO:0007669"/>
    <property type="project" value="InterPro"/>
</dbReference>
<evidence type="ECO:0000256" key="4">
    <source>
        <dbReference type="ARBA" id="ARBA00022679"/>
    </source>
</evidence>
<dbReference type="InterPro" id="IPR005467">
    <property type="entry name" value="His_kinase_dom"/>
</dbReference>
<proteinExistence type="predicted"/>
<dbReference type="EMBL" id="SMAB01000004">
    <property type="protein sequence ID" value="TCS83605.1"/>
    <property type="molecule type" value="Genomic_DNA"/>
</dbReference>
<dbReference type="Proteomes" id="UP000295788">
    <property type="component" value="Unassembled WGS sequence"/>
</dbReference>
<evidence type="ECO:0000256" key="1">
    <source>
        <dbReference type="ARBA" id="ARBA00000085"/>
    </source>
</evidence>
<name>A0A4R3KJ38_9BACI</name>
<organism evidence="10 11">
    <name type="scientific">Tepidibacillus fermentans</name>
    <dbReference type="NCBI Taxonomy" id="1281767"/>
    <lineage>
        <taxon>Bacteria</taxon>
        <taxon>Bacillati</taxon>
        <taxon>Bacillota</taxon>
        <taxon>Bacilli</taxon>
        <taxon>Bacillales</taxon>
        <taxon>Bacillaceae</taxon>
        <taxon>Tepidibacillus</taxon>
    </lineage>
</organism>
<dbReference type="PROSITE" id="PS50109">
    <property type="entry name" value="HIS_KIN"/>
    <property type="match status" value="1"/>
</dbReference>
<dbReference type="InterPro" id="IPR036097">
    <property type="entry name" value="HisK_dim/P_sf"/>
</dbReference>
<dbReference type="CDD" id="cd00082">
    <property type="entry name" value="HisKA"/>
    <property type="match status" value="1"/>
</dbReference>
<dbReference type="SUPFAM" id="SSF47384">
    <property type="entry name" value="Homodimeric domain of signal transducing histidine kinase"/>
    <property type="match status" value="1"/>
</dbReference>
<keyword evidence="4" id="KW-0808">Transferase</keyword>
<feature type="domain" description="Histidine kinase" evidence="9">
    <location>
        <begin position="71"/>
        <end position="274"/>
    </location>
</feature>
<evidence type="ECO:0000256" key="6">
    <source>
        <dbReference type="ARBA" id="ARBA00022777"/>
    </source>
</evidence>
<dbReference type="InterPro" id="IPR003594">
    <property type="entry name" value="HATPase_dom"/>
</dbReference>
<evidence type="ECO:0000313" key="11">
    <source>
        <dbReference type="Proteomes" id="UP000295788"/>
    </source>
</evidence>
<evidence type="ECO:0000256" key="8">
    <source>
        <dbReference type="ARBA" id="ARBA00023012"/>
    </source>
</evidence>
<evidence type="ECO:0000256" key="3">
    <source>
        <dbReference type="ARBA" id="ARBA00022553"/>
    </source>
</evidence>
<dbReference type="InterPro" id="IPR003661">
    <property type="entry name" value="HisK_dim/P_dom"/>
</dbReference>
<protein>
    <recommendedName>
        <fullName evidence="2">histidine kinase</fullName>
        <ecNumber evidence="2">2.7.13.3</ecNumber>
    </recommendedName>
</protein>
<dbReference type="InterPro" id="IPR036890">
    <property type="entry name" value="HATPase_C_sf"/>
</dbReference>
<dbReference type="SMART" id="SM00387">
    <property type="entry name" value="HATPase_c"/>
    <property type="match status" value="1"/>
</dbReference>
<evidence type="ECO:0000256" key="7">
    <source>
        <dbReference type="ARBA" id="ARBA00022840"/>
    </source>
</evidence>
<comment type="catalytic activity">
    <reaction evidence="1">
        <text>ATP + protein L-histidine = ADP + protein N-phospho-L-histidine.</text>
        <dbReference type="EC" id="2.7.13.3"/>
    </reaction>
</comment>
<evidence type="ECO:0000313" key="10">
    <source>
        <dbReference type="EMBL" id="TCS83605.1"/>
    </source>
</evidence>
<keyword evidence="6" id="KW-0418">Kinase</keyword>
<keyword evidence="8" id="KW-0902">Two-component regulatory system</keyword>
<keyword evidence="5" id="KW-0547">Nucleotide-binding</keyword>
<dbReference type="Pfam" id="PF00512">
    <property type="entry name" value="HisKA"/>
    <property type="match status" value="1"/>
</dbReference>
<sequence>MHLHFINFKKIMKILEFYVKIKKNFTRVIGVVITPLIDKFENLINKTENKKMYEIARNIQKLSLIGQLSAALVHEIRNPLTSIKGFLQLIESGIIEKNYFDIIHSEFQRIELILSELLVVTRPQVTVFHKQSIQSIIHHVIALMQPQATLHNIELISNLANEPLWIECDENQLKQVFLNLIKNSIEAMPNGGQIRIDVTKASSFTKIRIIDQGCGIPKDIMDKIGQPFFTTKKNGTGLGIMISRKIIEIHKGIMNIQSEEKKGTTITIQLPLYTLNIS</sequence>
<dbReference type="AlphaFoldDB" id="A0A4R3KJ38"/>
<dbReference type="InterPro" id="IPR004358">
    <property type="entry name" value="Sig_transdc_His_kin-like_C"/>
</dbReference>
<dbReference type="Gene3D" id="1.10.287.130">
    <property type="match status" value="1"/>
</dbReference>
<evidence type="ECO:0000256" key="2">
    <source>
        <dbReference type="ARBA" id="ARBA00012438"/>
    </source>
</evidence>
<dbReference type="Pfam" id="PF02518">
    <property type="entry name" value="HATPase_c"/>
    <property type="match status" value="1"/>
</dbReference>
<dbReference type="PRINTS" id="PR00344">
    <property type="entry name" value="BCTRLSENSOR"/>
</dbReference>
<accession>A0A4R3KJ38</accession>
<dbReference type="Gene3D" id="3.30.565.10">
    <property type="entry name" value="Histidine kinase-like ATPase, C-terminal domain"/>
    <property type="match status" value="1"/>
</dbReference>
<gene>
    <name evidence="10" type="ORF">EDD72_104160</name>
</gene>
<dbReference type="SUPFAM" id="SSF55874">
    <property type="entry name" value="ATPase domain of HSP90 chaperone/DNA topoisomerase II/histidine kinase"/>
    <property type="match status" value="1"/>
</dbReference>
<dbReference type="PANTHER" id="PTHR43065">
    <property type="entry name" value="SENSOR HISTIDINE KINASE"/>
    <property type="match status" value="1"/>
</dbReference>
<keyword evidence="7" id="KW-0067">ATP-binding</keyword>
<dbReference type="SMART" id="SM00388">
    <property type="entry name" value="HisKA"/>
    <property type="match status" value="1"/>
</dbReference>
<dbReference type="EC" id="2.7.13.3" evidence="2"/>
<dbReference type="PANTHER" id="PTHR43065:SF10">
    <property type="entry name" value="PEROXIDE STRESS-ACTIVATED HISTIDINE KINASE MAK3"/>
    <property type="match status" value="1"/>
</dbReference>
<dbReference type="GO" id="GO:0005524">
    <property type="term" value="F:ATP binding"/>
    <property type="evidence" value="ECO:0007669"/>
    <property type="project" value="UniProtKB-KW"/>
</dbReference>
<comment type="caution">
    <text evidence="10">The sequence shown here is derived from an EMBL/GenBank/DDBJ whole genome shotgun (WGS) entry which is preliminary data.</text>
</comment>
<dbReference type="OrthoDB" id="9815750at2"/>
<evidence type="ECO:0000256" key="5">
    <source>
        <dbReference type="ARBA" id="ARBA00022741"/>
    </source>
</evidence>
<evidence type="ECO:0000259" key="9">
    <source>
        <dbReference type="PROSITE" id="PS50109"/>
    </source>
</evidence>